<evidence type="ECO:0000256" key="1">
    <source>
        <dbReference type="SAM" id="Phobius"/>
    </source>
</evidence>
<dbReference type="EMBL" id="BARS01026347">
    <property type="protein sequence ID" value="GAG00282.1"/>
    <property type="molecule type" value="Genomic_DNA"/>
</dbReference>
<proteinExistence type="predicted"/>
<protein>
    <submittedName>
        <fullName evidence="2">Uncharacterized protein</fullName>
    </submittedName>
</protein>
<feature type="transmembrane region" description="Helical" evidence="1">
    <location>
        <begin position="18"/>
        <end position="38"/>
    </location>
</feature>
<organism evidence="2">
    <name type="scientific">marine sediment metagenome</name>
    <dbReference type="NCBI Taxonomy" id="412755"/>
    <lineage>
        <taxon>unclassified sequences</taxon>
        <taxon>metagenomes</taxon>
        <taxon>ecological metagenomes</taxon>
    </lineage>
</organism>
<accession>X0ULV5</accession>
<keyword evidence="1" id="KW-1133">Transmembrane helix</keyword>
<comment type="caution">
    <text evidence="2">The sequence shown here is derived from an EMBL/GenBank/DDBJ whole genome shotgun (WGS) entry which is preliminary data.</text>
</comment>
<feature type="non-terminal residue" evidence="2">
    <location>
        <position position="56"/>
    </location>
</feature>
<name>X0ULV5_9ZZZZ</name>
<keyword evidence="1" id="KW-0812">Transmembrane</keyword>
<gene>
    <name evidence="2" type="ORF">S01H1_41532</name>
</gene>
<evidence type="ECO:0000313" key="2">
    <source>
        <dbReference type="EMBL" id="GAG00282.1"/>
    </source>
</evidence>
<dbReference type="AlphaFoldDB" id="X0ULV5"/>
<reference evidence="2" key="1">
    <citation type="journal article" date="2014" name="Front. Microbiol.">
        <title>High frequency of phylogenetically diverse reductive dehalogenase-homologous genes in deep subseafloor sedimentary metagenomes.</title>
        <authorList>
            <person name="Kawai M."/>
            <person name="Futagami T."/>
            <person name="Toyoda A."/>
            <person name="Takaki Y."/>
            <person name="Nishi S."/>
            <person name="Hori S."/>
            <person name="Arai W."/>
            <person name="Tsubouchi T."/>
            <person name="Morono Y."/>
            <person name="Uchiyama I."/>
            <person name="Ito T."/>
            <person name="Fujiyama A."/>
            <person name="Inagaki F."/>
            <person name="Takami H."/>
        </authorList>
    </citation>
    <scope>NUCLEOTIDE SEQUENCE</scope>
    <source>
        <strain evidence="2">Expedition CK06-06</strain>
    </source>
</reference>
<keyword evidence="1" id="KW-0472">Membrane</keyword>
<sequence length="56" mass="6660">MKDGNPLIMKYNKIKIEIILKANIILFFLAMGILPRRLNRIERRLLKMYNKNAITT</sequence>